<dbReference type="PANTHER" id="PTHR30005">
    <property type="entry name" value="EXOPOLYPHOSPHATASE"/>
    <property type="match status" value="1"/>
</dbReference>
<comment type="caution">
    <text evidence="2">The sequence shown here is derived from an EMBL/GenBank/DDBJ whole genome shotgun (WGS) entry which is preliminary data.</text>
</comment>
<feature type="domain" description="Ppx/GppA phosphatase N-terminal" evidence="1">
    <location>
        <begin position="3"/>
        <end position="277"/>
    </location>
</feature>
<dbReference type="InterPro" id="IPR050273">
    <property type="entry name" value="GppA/Ppx_hydrolase"/>
</dbReference>
<gene>
    <name evidence="2" type="ORF">GRI47_02900</name>
</gene>
<dbReference type="GO" id="GO:0006357">
    <property type="term" value="P:regulation of transcription by RNA polymerase II"/>
    <property type="evidence" value="ECO:0007669"/>
    <property type="project" value="TreeGrafter"/>
</dbReference>
<sequence>MVIYEGSPRAPRTVWNEKVAARLGRDLSETGLIPKEASDEALGALARYARILDDLGVTDVQTVATAAAREAANGAEFLAAVAELGLEPRLLTGEEEARISATGAIGAFPGARGVVADLGGGSLELVSIVDGECHQASSLPLGTLRLPALDRSDKKRFNTRVRAQLDKVGWAAAHPGPLYMVGGTWRAFAAYAMMRRDYPLSDPHGFRLDVEEADMLAQRLIAADPAKLAECPGISQMRAEYLPDAVALLRPLLKALEPDELVFSSWGIREGLLFDRLDPVQRAKDPLIAGVSEFATMLGAAITDAALVAGWSVELAGNGGITGHANAQDERLRLVAAQLSDALQRVEPNLRLSHASAWALDKRWIDCLPAERAQICAALYASLGRTDYPERLLALADRDALRDSVTWGLGFRLARKLGGGSRPALSASRLHCKKRKLVLRLDPSWAELAHYPVTRELEILAGWLGVEAKLKIAPTDSEIDESDA</sequence>
<dbReference type="Proteomes" id="UP000430272">
    <property type="component" value="Unassembled WGS sequence"/>
</dbReference>
<evidence type="ECO:0000313" key="2">
    <source>
        <dbReference type="EMBL" id="MXO52957.1"/>
    </source>
</evidence>
<keyword evidence="3" id="KW-1185">Reference proteome</keyword>
<dbReference type="EMBL" id="WTYD01000001">
    <property type="protein sequence ID" value="MXO52957.1"/>
    <property type="molecule type" value="Genomic_DNA"/>
</dbReference>
<organism evidence="2 3">
    <name type="scientific">Qipengyuania pelagi</name>
    <dbReference type="NCBI Taxonomy" id="994320"/>
    <lineage>
        <taxon>Bacteria</taxon>
        <taxon>Pseudomonadati</taxon>
        <taxon>Pseudomonadota</taxon>
        <taxon>Alphaproteobacteria</taxon>
        <taxon>Sphingomonadales</taxon>
        <taxon>Erythrobacteraceae</taxon>
        <taxon>Qipengyuania</taxon>
    </lineage>
</organism>
<reference evidence="2 3" key="1">
    <citation type="submission" date="2019-12" db="EMBL/GenBank/DDBJ databases">
        <title>Genomic-based taxomic classification of the family Erythrobacteraceae.</title>
        <authorList>
            <person name="Xu L."/>
        </authorList>
    </citation>
    <scope>NUCLEOTIDE SEQUENCE [LARGE SCALE GENOMIC DNA]</scope>
    <source>
        <strain evidence="2 3">JCM 17468</strain>
    </source>
</reference>
<dbReference type="Pfam" id="PF02541">
    <property type="entry name" value="Ppx-GppA"/>
    <property type="match status" value="1"/>
</dbReference>
<dbReference type="PANTHER" id="PTHR30005:SF0">
    <property type="entry name" value="RETROGRADE REGULATION PROTEIN 2"/>
    <property type="match status" value="1"/>
</dbReference>
<dbReference type="InterPro" id="IPR043129">
    <property type="entry name" value="ATPase_NBD"/>
</dbReference>
<dbReference type="AlphaFoldDB" id="A0A844Y6C9"/>
<protein>
    <submittedName>
        <fullName evidence="2">Ppx/GppA family phosphatase</fullName>
    </submittedName>
</protein>
<name>A0A844Y6C9_9SPHN</name>
<dbReference type="Gene3D" id="3.30.420.40">
    <property type="match status" value="1"/>
</dbReference>
<dbReference type="Gene3D" id="1.10.3210.10">
    <property type="entry name" value="Hypothetical protein af1432"/>
    <property type="match status" value="1"/>
</dbReference>
<dbReference type="SUPFAM" id="SSF53067">
    <property type="entry name" value="Actin-like ATPase domain"/>
    <property type="match status" value="2"/>
</dbReference>
<evidence type="ECO:0000313" key="3">
    <source>
        <dbReference type="Proteomes" id="UP000430272"/>
    </source>
</evidence>
<dbReference type="OrthoDB" id="3698573at2"/>
<dbReference type="Gene3D" id="3.30.420.150">
    <property type="entry name" value="Exopolyphosphatase. Domain 2"/>
    <property type="match status" value="1"/>
</dbReference>
<dbReference type="InterPro" id="IPR003695">
    <property type="entry name" value="Ppx_GppA_N"/>
</dbReference>
<evidence type="ECO:0000259" key="1">
    <source>
        <dbReference type="Pfam" id="PF02541"/>
    </source>
</evidence>
<dbReference type="CDD" id="cd24052">
    <property type="entry name" value="ASKHA_NBD_HpPPX-GppA-like"/>
    <property type="match status" value="1"/>
</dbReference>
<accession>A0A844Y6C9</accession>
<proteinExistence type="predicted"/>